<dbReference type="EMBL" id="AP019302">
    <property type="protein sequence ID" value="BBH05571.1"/>
    <property type="molecule type" value="Genomic_DNA"/>
</dbReference>
<feature type="non-terminal residue" evidence="1">
    <location>
        <position position="1"/>
    </location>
</feature>
<gene>
    <name evidence="1" type="ORF">Prudu_017005</name>
</gene>
<evidence type="ECO:0000313" key="1">
    <source>
        <dbReference type="EMBL" id="BBH05571.1"/>
    </source>
</evidence>
<proteinExistence type="predicted"/>
<sequence>GIMEEREIESKTLGARIVDPYQDYKFSKLLPRGKLALEEDPLLKQSHNPENQEIFPDPASISDGVRAVYFALSLLEKGPSIYMHHLTALPIKELSSVPSCIRIRPPKKDLKKEIEMHKFGRVRILCYEFGMDSYDMVVLFYWRDRLDFGGLFPLLQCHKT</sequence>
<organism evidence="1">
    <name type="scientific">Prunus dulcis</name>
    <name type="common">Almond</name>
    <name type="synonym">Amygdalus dulcis</name>
    <dbReference type="NCBI Taxonomy" id="3755"/>
    <lineage>
        <taxon>Eukaryota</taxon>
        <taxon>Viridiplantae</taxon>
        <taxon>Streptophyta</taxon>
        <taxon>Embryophyta</taxon>
        <taxon>Tracheophyta</taxon>
        <taxon>Spermatophyta</taxon>
        <taxon>Magnoliopsida</taxon>
        <taxon>eudicotyledons</taxon>
        <taxon>Gunneridae</taxon>
        <taxon>Pentapetalae</taxon>
        <taxon>rosids</taxon>
        <taxon>fabids</taxon>
        <taxon>Rosales</taxon>
        <taxon>Rosaceae</taxon>
        <taxon>Amygdaloideae</taxon>
        <taxon>Amygdaleae</taxon>
        <taxon>Prunus</taxon>
    </lineage>
</organism>
<accession>A0A4Y1RMM0</accession>
<dbReference type="AlphaFoldDB" id="A0A4Y1RMM0"/>
<reference evidence="1" key="1">
    <citation type="journal article" date="2019" name="Science">
        <title>Mutation of a bHLH transcription factor allowed almond domestication.</title>
        <authorList>
            <person name="Sanchez-Perez R."/>
            <person name="Pavan S."/>
            <person name="Mazzeo R."/>
            <person name="Moldovan C."/>
            <person name="Aiese Cigliano R."/>
            <person name="Del Cueto J."/>
            <person name="Ricciardi F."/>
            <person name="Lotti C."/>
            <person name="Ricciardi L."/>
            <person name="Dicenta F."/>
            <person name="Lopez-Marques R.L."/>
            <person name="Lindberg Moller B."/>
        </authorList>
    </citation>
    <scope>NUCLEOTIDE SEQUENCE</scope>
</reference>
<protein>
    <submittedName>
        <fullName evidence="1">Purine permease 10</fullName>
    </submittedName>
</protein>
<name>A0A4Y1RMM0_PRUDU</name>